<reference evidence="2" key="1">
    <citation type="submission" date="2017-05" db="EMBL/GenBank/DDBJ databases">
        <title>Complete and WGS of Bordetella genogroups.</title>
        <authorList>
            <person name="Spilker T."/>
            <person name="Lipuma J."/>
        </authorList>
    </citation>
    <scope>NUCLEOTIDE SEQUENCE [LARGE SCALE GENOMIC DNA]</scope>
    <source>
        <strain evidence="2">AU8856</strain>
    </source>
</reference>
<dbReference type="AlphaFoldDB" id="A0A261UQQ9"/>
<dbReference type="Proteomes" id="UP000215767">
    <property type="component" value="Unassembled WGS sequence"/>
</dbReference>
<evidence type="ECO:0000313" key="2">
    <source>
        <dbReference type="Proteomes" id="UP000215767"/>
    </source>
</evidence>
<gene>
    <name evidence="1" type="ORF">CAL28_08320</name>
</gene>
<organism evidence="1 2">
    <name type="scientific">Bordetella genomosp. 11</name>
    <dbReference type="NCBI Taxonomy" id="1416808"/>
    <lineage>
        <taxon>Bacteria</taxon>
        <taxon>Pseudomonadati</taxon>
        <taxon>Pseudomonadota</taxon>
        <taxon>Betaproteobacteria</taxon>
        <taxon>Burkholderiales</taxon>
        <taxon>Alcaligenaceae</taxon>
        <taxon>Bordetella</taxon>
    </lineage>
</organism>
<name>A0A261UQQ9_9BORD</name>
<comment type="caution">
    <text evidence="1">The sequence shown here is derived from an EMBL/GenBank/DDBJ whole genome shotgun (WGS) entry which is preliminary data.</text>
</comment>
<accession>A0A261UQQ9</accession>
<keyword evidence="2" id="KW-1185">Reference proteome</keyword>
<sequence length="71" mass="8027">MLAGALYSWKEIAPFVRVGRETWRRRVNAGTAPQPVPMGSRCTRYRGEDVQAWIANPAGYTAAKKRPVRRP</sequence>
<dbReference type="OrthoDB" id="8527558at2"/>
<protein>
    <submittedName>
        <fullName evidence="1">Uncharacterized protein</fullName>
    </submittedName>
</protein>
<proteinExistence type="predicted"/>
<dbReference type="EMBL" id="NEVS01000004">
    <property type="protein sequence ID" value="OZI63233.1"/>
    <property type="molecule type" value="Genomic_DNA"/>
</dbReference>
<evidence type="ECO:0000313" key="1">
    <source>
        <dbReference type="EMBL" id="OZI63233.1"/>
    </source>
</evidence>